<proteinExistence type="predicted"/>
<organism evidence="2 3">
    <name type="scientific">Molossus molossus</name>
    <name type="common">Pallas' mastiff bat</name>
    <name type="synonym">Vespertilio molossus</name>
    <dbReference type="NCBI Taxonomy" id="27622"/>
    <lineage>
        <taxon>Eukaryota</taxon>
        <taxon>Metazoa</taxon>
        <taxon>Chordata</taxon>
        <taxon>Craniata</taxon>
        <taxon>Vertebrata</taxon>
        <taxon>Euteleostomi</taxon>
        <taxon>Mammalia</taxon>
        <taxon>Eutheria</taxon>
        <taxon>Laurasiatheria</taxon>
        <taxon>Chiroptera</taxon>
        <taxon>Yangochiroptera</taxon>
        <taxon>Molossidae</taxon>
        <taxon>Molossus</taxon>
    </lineage>
</organism>
<dbReference type="PANTHER" id="PTHR37365">
    <property type="entry name" value="TESTIS-EXPRESSED PROTEIN 44"/>
    <property type="match status" value="1"/>
</dbReference>
<feature type="compositionally biased region" description="Low complexity" evidence="1">
    <location>
        <begin position="48"/>
        <end position="61"/>
    </location>
</feature>
<name>A0A7J8FVV5_MOLMO</name>
<dbReference type="PANTHER" id="PTHR37365:SF1">
    <property type="entry name" value="TESTIS-EXPRESSED PROTEIN 44"/>
    <property type="match status" value="1"/>
</dbReference>
<gene>
    <name evidence="2" type="ORF">HJG59_018026</name>
</gene>
<keyword evidence="3" id="KW-1185">Reference proteome</keyword>
<dbReference type="Pfam" id="PF15727">
    <property type="entry name" value="DUF4678"/>
    <property type="match status" value="1"/>
</dbReference>
<dbReference type="Proteomes" id="UP000550707">
    <property type="component" value="Unassembled WGS sequence"/>
</dbReference>
<dbReference type="EMBL" id="JACASF010000011">
    <property type="protein sequence ID" value="KAF6451272.1"/>
    <property type="molecule type" value="Genomic_DNA"/>
</dbReference>
<dbReference type="InterPro" id="IPR031460">
    <property type="entry name" value="DUF4678"/>
</dbReference>
<evidence type="ECO:0000313" key="3">
    <source>
        <dbReference type="Proteomes" id="UP000550707"/>
    </source>
</evidence>
<reference evidence="2 3" key="1">
    <citation type="journal article" date="2020" name="Nature">
        <title>Six reference-quality genomes reveal evolution of bat adaptations.</title>
        <authorList>
            <person name="Jebb D."/>
            <person name="Huang Z."/>
            <person name="Pippel M."/>
            <person name="Hughes G.M."/>
            <person name="Lavrichenko K."/>
            <person name="Devanna P."/>
            <person name="Winkler S."/>
            <person name="Jermiin L.S."/>
            <person name="Skirmuntt E.C."/>
            <person name="Katzourakis A."/>
            <person name="Burkitt-Gray L."/>
            <person name="Ray D.A."/>
            <person name="Sullivan K.A.M."/>
            <person name="Roscito J.G."/>
            <person name="Kirilenko B.M."/>
            <person name="Davalos L.M."/>
            <person name="Corthals A.P."/>
            <person name="Power M.L."/>
            <person name="Jones G."/>
            <person name="Ransome R.D."/>
            <person name="Dechmann D.K.N."/>
            <person name="Locatelli A.G."/>
            <person name="Puechmaille S.J."/>
            <person name="Fedrigo O."/>
            <person name="Jarvis E.D."/>
            <person name="Hiller M."/>
            <person name="Vernes S.C."/>
            <person name="Myers E.W."/>
            <person name="Teeling E.C."/>
        </authorList>
    </citation>
    <scope>NUCLEOTIDE SEQUENCE [LARGE SCALE GENOMIC DNA]</scope>
    <source>
        <strain evidence="2">MMolMol1</strain>
        <tissue evidence="2">Muscle</tissue>
    </source>
</reference>
<protein>
    <submittedName>
        <fullName evidence="2">Testis expressed 44</fullName>
    </submittedName>
</protein>
<accession>A0A7J8FVV5</accession>
<comment type="caution">
    <text evidence="2">The sequence shown here is derived from an EMBL/GenBank/DDBJ whole genome shotgun (WGS) entry which is preliminary data.</text>
</comment>
<evidence type="ECO:0000256" key="1">
    <source>
        <dbReference type="SAM" id="MobiDB-lite"/>
    </source>
</evidence>
<feature type="compositionally biased region" description="Polar residues" evidence="1">
    <location>
        <begin position="155"/>
        <end position="179"/>
    </location>
</feature>
<feature type="compositionally biased region" description="Low complexity" evidence="1">
    <location>
        <begin position="227"/>
        <end position="237"/>
    </location>
</feature>
<feature type="compositionally biased region" description="Polar residues" evidence="1">
    <location>
        <begin position="111"/>
        <end position="136"/>
    </location>
</feature>
<feature type="compositionally biased region" description="Basic and acidic residues" evidence="1">
    <location>
        <begin position="62"/>
        <end position="83"/>
    </location>
</feature>
<feature type="region of interest" description="Disordered" evidence="1">
    <location>
        <begin position="1"/>
        <end position="246"/>
    </location>
</feature>
<sequence>MTIVPLGEASIPTHGDSRCSDGPAVGSQGQGPLPADVPAARGTPAQLSSSKPAASKATSVSGDRDRNEDEAAAGHRQEPEEPKGQPAHPAPDALQTSMSLQNLVRDGLAQESRTSPSLRISQSDSLVKGGTPQTMSVPDGKQDLEPPTPSAEVRSLQNVPTVNTADADSQPDTWATSTIEAVEKSEDPETLNPDTEALPSAESQAGTEGDLLDSEDLQAGPVPPSPGSSVPASHSAPTVALGRRPLDSSLHMASEEDTYMRSMTGLLGGGEGSISSLAHILVWSETTMAMATGFLESGHSSVTDLLHSTGPSLFSTSSILQNASSAFSSGLGAGTSSVFRSITHMLERMEQRTVESIRSAMSYMTSHLTPLWPQQ</sequence>
<evidence type="ECO:0000313" key="2">
    <source>
        <dbReference type="EMBL" id="KAF6451272.1"/>
    </source>
</evidence>
<dbReference type="AlphaFoldDB" id="A0A7J8FVV5"/>
<dbReference type="InParanoid" id="A0A7J8FVV5"/>